<organism evidence="3 4">
    <name type="scientific">Streptococcus pseudoporcinus</name>
    <dbReference type="NCBI Taxonomy" id="361101"/>
    <lineage>
        <taxon>Bacteria</taxon>
        <taxon>Bacillati</taxon>
        <taxon>Bacillota</taxon>
        <taxon>Bacilli</taxon>
        <taxon>Lactobacillales</taxon>
        <taxon>Streptococcaceae</taxon>
        <taxon>Streptococcus</taxon>
    </lineage>
</organism>
<evidence type="ECO:0000256" key="1">
    <source>
        <dbReference type="PROSITE-ProRule" id="PRU00339"/>
    </source>
</evidence>
<dbReference type="Pfam" id="PF13432">
    <property type="entry name" value="TPR_16"/>
    <property type="match status" value="1"/>
</dbReference>
<dbReference type="PROSITE" id="PS50005">
    <property type="entry name" value="TPR"/>
    <property type="match status" value="1"/>
</dbReference>
<dbReference type="SMART" id="SM00028">
    <property type="entry name" value="TPR"/>
    <property type="match status" value="2"/>
</dbReference>
<feature type="repeat" description="TPR" evidence="1">
    <location>
        <begin position="167"/>
        <end position="200"/>
    </location>
</feature>
<evidence type="ECO:0000313" key="3">
    <source>
        <dbReference type="EMBL" id="VTS28706.1"/>
    </source>
</evidence>
<dbReference type="AlphaFoldDB" id="A0A4U9YQ17"/>
<gene>
    <name evidence="3" type="ORF">NCTC5385_01400</name>
</gene>
<keyword evidence="2" id="KW-0175">Coiled coil</keyword>
<dbReference type="Proteomes" id="UP000304914">
    <property type="component" value="Chromosome"/>
</dbReference>
<feature type="coiled-coil region" evidence="2">
    <location>
        <begin position="338"/>
        <end position="365"/>
    </location>
</feature>
<dbReference type="PANTHER" id="PTHR12558">
    <property type="entry name" value="CELL DIVISION CYCLE 16,23,27"/>
    <property type="match status" value="1"/>
</dbReference>
<dbReference type="Gene3D" id="1.25.40.10">
    <property type="entry name" value="Tetratricopeptide repeat domain"/>
    <property type="match status" value="2"/>
</dbReference>
<proteinExistence type="predicted"/>
<dbReference type="Pfam" id="PF13181">
    <property type="entry name" value="TPR_8"/>
    <property type="match status" value="1"/>
</dbReference>
<accession>A0A4U9YQ17</accession>
<dbReference type="InterPro" id="IPR019734">
    <property type="entry name" value="TPR_rpt"/>
</dbReference>
<reference evidence="3 4" key="1">
    <citation type="submission" date="2019-05" db="EMBL/GenBank/DDBJ databases">
        <authorList>
            <consortium name="Pathogen Informatics"/>
        </authorList>
    </citation>
    <scope>NUCLEOTIDE SEQUENCE [LARGE SCALE GENOMIC DNA]</scope>
    <source>
        <strain evidence="3 4">NCTC5385</strain>
    </source>
</reference>
<dbReference type="InterPro" id="IPR011990">
    <property type="entry name" value="TPR-like_helical_dom_sf"/>
</dbReference>
<sequence>MLNSEKMIASIEQQDLDHAEKYFKKALASDDDDSLLALGAYLESIGFLPHAKKLYQQLEDKYPEVNLNLAQIVAEDNDIEGAFLYLDKISPESPDYLHALLIMADLYDMEGLTDVAHEKLLEAQTLSDDPLIRFGLAELELDLGQFQTAINHYALLDNREILESTDVSTYQRIGRAYAGLGQFEAAIEFLEKAVQIAYDDETVYELATILCDQDDYQKANLYFKQLETMNPDFEGYEYGYAQSLHKEHKTEEALRLVQQALRKNAFDSQLLLLASQLAFETHDHQLAEEYLLEAKKITDNPEEVMMRLSTLYLDSERYQEVVALGIEDTDNLLTKWNLAKAYQALDQEEKALSLYQELADDLKDNPEFLLDYAYILRAFALLEKAKAVSQSYLAMVPDDINMQQFLEELL</sequence>
<dbReference type="SUPFAM" id="SSF48452">
    <property type="entry name" value="TPR-like"/>
    <property type="match status" value="3"/>
</dbReference>
<dbReference type="GO" id="GO:0031145">
    <property type="term" value="P:anaphase-promoting complex-dependent catabolic process"/>
    <property type="evidence" value="ECO:0007669"/>
    <property type="project" value="TreeGrafter"/>
</dbReference>
<evidence type="ECO:0000313" key="4">
    <source>
        <dbReference type="Proteomes" id="UP000304914"/>
    </source>
</evidence>
<dbReference type="STRING" id="873448.STRPO_0144"/>
<dbReference type="EMBL" id="LR594035">
    <property type="protein sequence ID" value="VTS28706.1"/>
    <property type="molecule type" value="Genomic_DNA"/>
</dbReference>
<name>A0A4U9YQ17_9STRE</name>
<keyword evidence="1" id="KW-0802">TPR repeat</keyword>
<dbReference type="RefSeq" id="WP_138068610.1">
    <property type="nucleotide sequence ID" value="NZ_LR594035.1"/>
</dbReference>
<protein>
    <submittedName>
        <fullName evidence="3">Tetra tricopeptide repeat family protein</fullName>
    </submittedName>
</protein>
<evidence type="ECO:0000256" key="2">
    <source>
        <dbReference type="SAM" id="Coils"/>
    </source>
</evidence>
<dbReference type="GO" id="GO:0051301">
    <property type="term" value="P:cell division"/>
    <property type="evidence" value="ECO:0007669"/>
    <property type="project" value="TreeGrafter"/>
</dbReference>
<dbReference type="PANTHER" id="PTHR12558:SF45">
    <property type="entry name" value="CHROMOSOME UNDETERMINED SCAFFOLD_12, WHOLE GENOME SHOTGUN SEQUENCE"/>
    <property type="match status" value="1"/>
</dbReference>
<dbReference type="GO" id="GO:0016567">
    <property type="term" value="P:protein ubiquitination"/>
    <property type="evidence" value="ECO:0007669"/>
    <property type="project" value="TreeGrafter"/>
</dbReference>